<evidence type="ECO:0000259" key="1">
    <source>
        <dbReference type="Pfam" id="PF00108"/>
    </source>
</evidence>
<dbReference type="EC" id="2.3.1.9" evidence="3"/>
<dbReference type="InterPro" id="IPR020616">
    <property type="entry name" value="Thiolase_N"/>
</dbReference>
<name>A0A7W0C9P8_9BACT</name>
<keyword evidence="3" id="KW-0808">Transferase</keyword>
<dbReference type="PANTHER" id="PTHR42870:SF6">
    <property type="entry name" value="ACETYL-COA C-ACYLTRANSFERASE"/>
    <property type="match status" value="1"/>
</dbReference>
<protein>
    <submittedName>
        <fullName evidence="3">Acetyl-CoA C-acetyltransferase</fullName>
        <ecNumber evidence="3">2.3.1.9</ecNumber>
    </submittedName>
</protein>
<evidence type="ECO:0000313" key="4">
    <source>
        <dbReference type="Proteomes" id="UP000525298"/>
    </source>
</evidence>
<feature type="domain" description="Thiolase N-terminal" evidence="1">
    <location>
        <begin position="9"/>
        <end position="229"/>
    </location>
</feature>
<dbReference type="Gene3D" id="3.40.47.10">
    <property type="match status" value="1"/>
</dbReference>
<evidence type="ECO:0000259" key="2">
    <source>
        <dbReference type="Pfam" id="PF22691"/>
    </source>
</evidence>
<keyword evidence="4" id="KW-1185">Reference proteome</keyword>
<dbReference type="GO" id="GO:0003985">
    <property type="term" value="F:acetyl-CoA C-acetyltransferase activity"/>
    <property type="evidence" value="ECO:0007669"/>
    <property type="project" value="UniProtKB-EC"/>
</dbReference>
<reference evidence="3 4" key="1">
    <citation type="submission" date="2020-07" db="EMBL/GenBank/DDBJ databases">
        <title>Genomic Encyclopedia of Type Strains, Phase IV (KMG-IV): sequencing the most valuable type-strain genomes for metagenomic binning, comparative biology and taxonomic classification.</title>
        <authorList>
            <person name="Goeker M."/>
        </authorList>
    </citation>
    <scope>NUCLEOTIDE SEQUENCE [LARGE SCALE GENOMIC DNA]</scope>
    <source>
        <strain evidence="3 4">DSM 17721</strain>
    </source>
</reference>
<dbReference type="InterPro" id="IPR002155">
    <property type="entry name" value="Thiolase"/>
</dbReference>
<evidence type="ECO:0000313" key="3">
    <source>
        <dbReference type="EMBL" id="MBA2881664.1"/>
    </source>
</evidence>
<dbReference type="Proteomes" id="UP000525298">
    <property type="component" value="Unassembled WGS sequence"/>
</dbReference>
<dbReference type="AlphaFoldDB" id="A0A7W0C9P8"/>
<dbReference type="InterPro" id="IPR016039">
    <property type="entry name" value="Thiolase-like"/>
</dbReference>
<feature type="domain" description="Thiolase C-terminal" evidence="2">
    <location>
        <begin position="268"/>
        <end position="392"/>
    </location>
</feature>
<gene>
    <name evidence="3" type="ORF">HNR65_001991</name>
</gene>
<dbReference type="SUPFAM" id="SSF53901">
    <property type="entry name" value="Thiolase-like"/>
    <property type="match status" value="2"/>
</dbReference>
<dbReference type="CDD" id="cd00829">
    <property type="entry name" value="SCP-x_thiolase"/>
    <property type="match status" value="1"/>
</dbReference>
<dbReference type="Pfam" id="PF22691">
    <property type="entry name" value="Thiolase_C_1"/>
    <property type="match status" value="1"/>
</dbReference>
<dbReference type="NCBIfam" id="NF004810">
    <property type="entry name" value="PRK06157.1"/>
    <property type="match status" value="1"/>
</dbReference>
<comment type="caution">
    <text evidence="3">The sequence shown here is derived from an EMBL/GenBank/DDBJ whole genome shotgun (WGS) entry which is preliminary data.</text>
</comment>
<dbReference type="EMBL" id="JACDUS010000004">
    <property type="protein sequence ID" value="MBA2881664.1"/>
    <property type="molecule type" value="Genomic_DNA"/>
</dbReference>
<accession>A0A7W0C9P8</accession>
<dbReference type="RefSeq" id="WP_181551300.1">
    <property type="nucleotide sequence ID" value="NZ_JACDUS010000004.1"/>
</dbReference>
<keyword evidence="3" id="KW-0012">Acyltransferase</keyword>
<sequence length="402" mass="43327">MATGIRDKVAIIGMGCTRFGERWDVGAEELMLEAFEEGLTDAGIAPADIQAAWFGTCMDEVNVGKTAMPLATTLRLPMIPVTRVENYCATGTEAFRGACYAVASGAYDICLALGVEKLKDTGYGGLPAGGSNTGSLMWQWWPNLTAPGSFAQLASAYAAKYRIPDADLKRAMAHVSAKSHENGALNPKAHLQKKVSEDQVMAAPIVAHPLGLFDCCGVSDGSACAIVTTPEIAQKMGKKDFVSVKALQLALSSGEEIGFNDWDGDHFMTTAKCSTEAYKEAGIDNPREEISMMELHDCFSITELVTYEDLHISQRGRAVHDIMDGFYDRGGQVPCQIDGGLKCFGHPIGASGLRMLYEMYLQFHGRAGERQIQNPQLGMTHNLGGFPFQNICSIAIVGKYKG</sequence>
<dbReference type="PANTHER" id="PTHR42870">
    <property type="entry name" value="ACETYL-COA C-ACETYLTRANSFERASE"/>
    <property type="match status" value="1"/>
</dbReference>
<dbReference type="PIRSF" id="PIRSF000429">
    <property type="entry name" value="Ac-CoA_Ac_transf"/>
    <property type="match status" value="1"/>
</dbReference>
<proteinExistence type="predicted"/>
<organism evidence="3 4">
    <name type="scientific">Desulfosalsimonas propionicica</name>
    <dbReference type="NCBI Taxonomy" id="332175"/>
    <lineage>
        <taxon>Bacteria</taxon>
        <taxon>Pseudomonadati</taxon>
        <taxon>Thermodesulfobacteriota</taxon>
        <taxon>Desulfobacteria</taxon>
        <taxon>Desulfobacterales</taxon>
        <taxon>Desulfosalsimonadaceae</taxon>
        <taxon>Desulfosalsimonas</taxon>
    </lineage>
</organism>
<dbReference type="Pfam" id="PF00108">
    <property type="entry name" value="Thiolase_N"/>
    <property type="match status" value="1"/>
</dbReference>
<dbReference type="InterPro" id="IPR055140">
    <property type="entry name" value="Thiolase_C_2"/>
</dbReference>